<accession>A0ABU2MKS3</accession>
<feature type="compositionally biased region" description="Low complexity" evidence="1">
    <location>
        <begin position="189"/>
        <end position="210"/>
    </location>
</feature>
<feature type="region of interest" description="Disordered" evidence="1">
    <location>
        <begin position="184"/>
        <end position="221"/>
    </location>
</feature>
<protein>
    <recommendedName>
        <fullName evidence="4">Nucleotide exchange factor GrpE</fullName>
    </recommendedName>
</protein>
<name>A0ABU2MKS3_9ACTN</name>
<feature type="compositionally biased region" description="Pro residues" evidence="1">
    <location>
        <begin position="32"/>
        <end position="42"/>
    </location>
</feature>
<evidence type="ECO:0000313" key="2">
    <source>
        <dbReference type="EMBL" id="MDT0341983.1"/>
    </source>
</evidence>
<feature type="compositionally biased region" description="Basic and acidic residues" evidence="1">
    <location>
        <begin position="211"/>
        <end position="221"/>
    </location>
</feature>
<evidence type="ECO:0008006" key="4">
    <source>
        <dbReference type="Google" id="ProtNLM"/>
    </source>
</evidence>
<evidence type="ECO:0000256" key="1">
    <source>
        <dbReference type="SAM" id="MobiDB-lite"/>
    </source>
</evidence>
<evidence type="ECO:0000313" key="3">
    <source>
        <dbReference type="Proteomes" id="UP001183246"/>
    </source>
</evidence>
<keyword evidence="3" id="KW-1185">Reference proteome</keyword>
<organism evidence="2 3">
    <name type="scientific">Streptomyces litchfieldiae</name>
    <dbReference type="NCBI Taxonomy" id="3075543"/>
    <lineage>
        <taxon>Bacteria</taxon>
        <taxon>Bacillati</taxon>
        <taxon>Actinomycetota</taxon>
        <taxon>Actinomycetes</taxon>
        <taxon>Kitasatosporales</taxon>
        <taxon>Streptomycetaceae</taxon>
        <taxon>Streptomyces</taxon>
    </lineage>
</organism>
<reference evidence="3" key="1">
    <citation type="submission" date="2023-07" db="EMBL/GenBank/DDBJ databases">
        <title>30 novel species of actinomycetes from the DSMZ collection.</title>
        <authorList>
            <person name="Nouioui I."/>
        </authorList>
    </citation>
    <scope>NUCLEOTIDE SEQUENCE [LARGE SCALE GENOMIC DNA]</scope>
    <source>
        <strain evidence="3">DSM 44938</strain>
    </source>
</reference>
<feature type="region of interest" description="Disordered" evidence="1">
    <location>
        <begin position="1"/>
        <end position="43"/>
    </location>
</feature>
<proteinExistence type="predicted"/>
<dbReference type="Proteomes" id="UP001183246">
    <property type="component" value="Unassembled WGS sequence"/>
</dbReference>
<dbReference type="RefSeq" id="WP_311703116.1">
    <property type="nucleotide sequence ID" value="NZ_JAVREL010000002.1"/>
</dbReference>
<gene>
    <name evidence="2" type="ORF">RM590_04940</name>
</gene>
<comment type="caution">
    <text evidence="2">The sequence shown here is derived from an EMBL/GenBank/DDBJ whole genome shotgun (WGS) entry which is preliminary data.</text>
</comment>
<sequence>MSSSAETTPDGAPPTESSAVEPPLDWADFAPLPAPDELPGVPPDRELAAVLQRIWSDRSERRNEADAETARTRKAAADLAVHVARLEYLLAEAAGPLEAAGKRNLRRRLDVVRKQMADELAEIEVVASIPTGRPFEEVADEVDVLRWRHSDEYTAEFVIETVDPVVRDRGVVVRFGQVVVGAPRDEPLAPEQAAEQGQSEQPAEPEQPVAEETRETRELEA</sequence>
<dbReference type="EMBL" id="JAVREL010000002">
    <property type="protein sequence ID" value="MDT0341983.1"/>
    <property type="molecule type" value="Genomic_DNA"/>
</dbReference>